<accession>A0A976IBF2</accession>
<evidence type="ECO:0000313" key="2">
    <source>
        <dbReference type="Proteomes" id="UP000294530"/>
    </source>
</evidence>
<organism evidence="1 2">
    <name type="scientific">Bremia lactucae</name>
    <name type="common">Lettuce downy mildew</name>
    <dbReference type="NCBI Taxonomy" id="4779"/>
    <lineage>
        <taxon>Eukaryota</taxon>
        <taxon>Sar</taxon>
        <taxon>Stramenopiles</taxon>
        <taxon>Oomycota</taxon>
        <taxon>Peronosporomycetes</taxon>
        <taxon>Peronosporales</taxon>
        <taxon>Peronosporaceae</taxon>
        <taxon>Bremia</taxon>
    </lineage>
</organism>
<keyword evidence="2" id="KW-1185">Reference proteome</keyword>
<dbReference type="GeneID" id="94345108"/>
<dbReference type="RefSeq" id="XP_067815407.1">
    <property type="nucleotide sequence ID" value="XM_067959437.1"/>
</dbReference>
<protein>
    <submittedName>
        <fullName evidence="1">Uncharacterized protein</fullName>
    </submittedName>
</protein>
<comment type="caution">
    <text evidence="1">The sequence shown here is derived from an EMBL/GenBank/DDBJ whole genome shotgun (WGS) entry which is preliminary data.</text>
</comment>
<gene>
    <name evidence="1" type="ORF">CCR75_001333</name>
</gene>
<dbReference type="Proteomes" id="UP000294530">
    <property type="component" value="Unassembled WGS sequence"/>
</dbReference>
<reference evidence="1 2" key="1">
    <citation type="journal article" date="2021" name="Genome Biol.">
        <title>AFLAP: assembly-free linkage analysis pipeline using k-mers from genome sequencing data.</title>
        <authorList>
            <person name="Fletcher K."/>
            <person name="Zhang L."/>
            <person name="Gil J."/>
            <person name="Han R."/>
            <person name="Cavanaugh K."/>
            <person name="Michelmore R."/>
        </authorList>
    </citation>
    <scope>NUCLEOTIDE SEQUENCE [LARGE SCALE GENOMIC DNA]</scope>
    <source>
        <strain evidence="1 2">SF5</strain>
    </source>
</reference>
<proteinExistence type="predicted"/>
<sequence length="140" mass="15950">MHRKAIEDDESASSEEKENVQVVTTRAMILQSVNNNDNDCYISNNEELEVEEDTTLSPMSAVCLRCELAASIGLLAPALTCFYEKAFVASPLASQNMLEVTWHAFLSILCTAQHDAHKLWMRIEFIPFRCHLKIDRLYRV</sequence>
<dbReference type="KEGG" id="blac:94345108"/>
<dbReference type="AlphaFoldDB" id="A0A976IBF2"/>
<dbReference type="EMBL" id="SHOA02000013">
    <property type="protein sequence ID" value="TDH65908.1"/>
    <property type="molecule type" value="Genomic_DNA"/>
</dbReference>
<name>A0A976IBF2_BRELC</name>
<evidence type="ECO:0000313" key="1">
    <source>
        <dbReference type="EMBL" id="TDH65908.1"/>
    </source>
</evidence>